<dbReference type="AlphaFoldDB" id="A0A7S3JT95"/>
<organism evidence="3">
    <name type="scientific">Aureoumbra lagunensis</name>
    <dbReference type="NCBI Taxonomy" id="44058"/>
    <lineage>
        <taxon>Eukaryota</taxon>
        <taxon>Sar</taxon>
        <taxon>Stramenopiles</taxon>
        <taxon>Ochrophyta</taxon>
        <taxon>Pelagophyceae</taxon>
        <taxon>Pelagomonadales</taxon>
        <taxon>Aureoumbra</taxon>
    </lineage>
</organism>
<dbReference type="InterPro" id="IPR052920">
    <property type="entry name" value="DNA-binding_regulatory"/>
</dbReference>
<feature type="compositionally biased region" description="Basic and acidic residues" evidence="1">
    <location>
        <begin position="145"/>
        <end position="155"/>
    </location>
</feature>
<sequence>MGKEAADSEDIKRRISCEEMIYNSCGSMLCLKLVDDEIEMPIENPRPGWEWPYLHAQAWLIRKDILGLSSHESAIDVYLEYGVLRWRSSDGAERGIKGNIGLGQAHIHSDVRTLKKEKTPVLEIVGPKAQHTLLFQSLKANEKLDTSSDKEEKSIYKQTSSSSSKNTAADKPKPIVCILKTESLDTMQELWVAILQSQQLLRKLDIELGVEEDEEDAQDYDEMDDPNALTPRRAGANEKRANLSQGMFEPKVFLAIRRAYEQVLGLVIRPPRAKYTIDKLGPRRFTFGGNTIVRDDFSILNNRGLRVRCSLWRPGAPLAGYAFTGEIGAGAEDTLAGTFPSLFFNGVKAQTDNNQQEDVGLPPVIIYLHGNASCRLEALSALSLCLGLGCAVCAIDCAGSGQSDGEFVSLGYYEADDVVAVVDYLKSQYAMTKYALWGRSMGAVTSLLFVSEKAPDAACVIADSPFASIKRLCYDLVHKAAKRVPDGATLLAVRKIRRSVKYRAGFDIYKCNPQLHVNAAAPPGLIIHGRDDDFILPTHTDAIAKAYGGKVQVSKPPGNHNAKRPTDVFLQIQDIIKTNLVATPDAQDKTPRSAMSPIEFDFSNFQHPGVPNPFLLPPWFYHIKSIKGTIAILEPNPLYFSESADASKHASKKKRSHKHTHPPHGANDPHPSPGDEEFISGMSEERQQETEAAVGNLFGASSSKK</sequence>
<evidence type="ECO:0000313" key="3">
    <source>
        <dbReference type="EMBL" id="CAE0362643.1"/>
    </source>
</evidence>
<feature type="region of interest" description="Disordered" evidence="1">
    <location>
        <begin position="145"/>
        <end position="169"/>
    </location>
</feature>
<dbReference type="EMBL" id="HBIJ01004823">
    <property type="protein sequence ID" value="CAE0362643.1"/>
    <property type="molecule type" value="Transcribed_RNA"/>
</dbReference>
<feature type="region of interest" description="Disordered" evidence="1">
    <location>
        <begin position="644"/>
        <end position="705"/>
    </location>
</feature>
<dbReference type="PANTHER" id="PTHR43358">
    <property type="entry name" value="ALPHA/BETA-HYDROLASE"/>
    <property type="match status" value="1"/>
</dbReference>
<dbReference type="PANTHER" id="PTHR43358:SF4">
    <property type="entry name" value="ALPHA_BETA HYDROLASE FOLD-1 DOMAIN-CONTAINING PROTEIN"/>
    <property type="match status" value="1"/>
</dbReference>
<feature type="compositionally biased region" description="Acidic residues" evidence="1">
    <location>
        <begin position="213"/>
        <end position="225"/>
    </location>
</feature>
<evidence type="ECO:0000259" key="2">
    <source>
        <dbReference type="Pfam" id="PF12146"/>
    </source>
</evidence>
<accession>A0A7S3JT95</accession>
<dbReference type="Pfam" id="PF12146">
    <property type="entry name" value="Hydrolase_4"/>
    <property type="match status" value="1"/>
</dbReference>
<dbReference type="Gene3D" id="3.40.50.1820">
    <property type="entry name" value="alpha/beta hydrolase"/>
    <property type="match status" value="1"/>
</dbReference>
<reference evidence="3" key="1">
    <citation type="submission" date="2021-01" db="EMBL/GenBank/DDBJ databases">
        <authorList>
            <person name="Corre E."/>
            <person name="Pelletier E."/>
            <person name="Niang G."/>
            <person name="Scheremetjew M."/>
            <person name="Finn R."/>
            <person name="Kale V."/>
            <person name="Holt S."/>
            <person name="Cochrane G."/>
            <person name="Meng A."/>
            <person name="Brown T."/>
            <person name="Cohen L."/>
        </authorList>
    </citation>
    <scope>NUCLEOTIDE SEQUENCE</scope>
    <source>
        <strain evidence="3">CCMP1510</strain>
    </source>
</reference>
<feature type="region of interest" description="Disordered" evidence="1">
    <location>
        <begin position="213"/>
        <end position="232"/>
    </location>
</feature>
<feature type="domain" description="Serine aminopeptidase S33" evidence="2">
    <location>
        <begin position="388"/>
        <end position="483"/>
    </location>
</feature>
<proteinExistence type="predicted"/>
<protein>
    <recommendedName>
        <fullName evidence="2">Serine aminopeptidase S33 domain-containing protein</fullName>
    </recommendedName>
</protein>
<dbReference type="InterPro" id="IPR022742">
    <property type="entry name" value="Hydrolase_4"/>
</dbReference>
<feature type="compositionally biased region" description="Basic residues" evidence="1">
    <location>
        <begin position="649"/>
        <end position="662"/>
    </location>
</feature>
<dbReference type="InterPro" id="IPR029058">
    <property type="entry name" value="AB_hydrolase_fold"/>
</dbReference>
<dbReference type="SUPFAM" id="SSF53474">
    <property type="entry name" value="alpha/beta-Hydrolases"/>
    <property type="match status" value="1"/>
</dbReference>
<evidence type="ECO:0000256" key="1">
    <source>
        <dbReference type="SAM" id="MobiDB-lite"/>
    </source>
</evidence>
<name>A0A7S3JT95_9STRA</name>
<gene>
    <name evidence="3" type="ORF">ALAG00032_LOCUS3384</name>
</gene>